<keyword evidence="5" id="KW-1185">Reference proteome</keyword>
<dbReference type="PANTHER" id="PTHR35936">
    <property type="entry name" value="MEMBRANE-BOUND LYTIC MUREIN TRANSGLYCOSYLASE F"/>
    <property type="match status" value="1"/>
</dbReference>
<evidence type="ECO:0000313" key="4">
    <source>
        <dbReference type="EMBL" id="MBB6541662.1"/>
    </source>
</evidence>
<name>A0A7X0NDY3_9GAMM</name>
<evidence type="ECO:0000256" key="2">
    <source>
        <dbReference type="ARBA" id="ARBA00022729"/>
    </source>
</evidence>
<protein>
    <submittedName>
        <fullName evidence="4">Polar amino acid transport system substrate-binding protein</fullName>
    </submittedName>
</protein>
<feature type="domain" description="Solute-binding protein family 3/N-terminal" evidence="3">
    <location>
        <begin position="52"/>
        <end position="261"/>
    </location>
</feature>
<dbReference type="InterPro" id="IPR001638">
    <property type="entry name" value="Solute-binding_3/MltF_N"/>
</dbReference>
<proteinExistence type="inferred from homology"/>
<dbReference type="AlphaFoldDB" id="A0A7X0NDY3"/>
<dbReference type="Proteomes" id="UP000537141">
    <property type="component" value="Unassembled WGS sequence"/>
</dbReference>
<dbReference type="EMBL" id="JACHHU010000001">
    <property type="protein sequence ID" value="MBB6541662.1"/>
    <property type="molecule type" value="Genomic_DNA"/>
</dbReference>
<accession>A0A7X0NDY3</accession>
<sequence length="271" mass="30432">MSEFSKAFTTFTVRSLSIVLALIVMLLANLSHAKQVQITEKAVLISSVSLATGSRYSPFIDKKLPNGGWSASVIKAVFKQLNIVISIDELPWSRALNSTKANIHYGAFPFVETKDRNNDFYYSEPINYVPIEIIANEKVTATTVEELQKYSFCLPYGYSSASDFFTILSPQNITHAPTTRDCLNKANNGWADIVLVNQYNQVLHENRYTHLKVLPISVQHEPLFFIVAKSHPQGKNLITLFNQGLKTIKENNVLNEINKQYEALLNNLSSG</sequence>
<organism evidence="4 5">
    <name type="scientific">Thalassotalea piscium</name>
    <dbReference type="NCBI Taxonomy" id="1230533"/>
    <lineage>
        <taxon>Bacteria</taxon>
        <taxon>Pseudomonadati</taxon>
        <taxon>Pseudomonadota</taxon>
        <taxon>Gammaproteobacteria</taxon>
        <taxon>Alteromonadales</taxon>
        <taxon>Colwelliaceae</taxon>
        <taxon>Thalassotalea</taxon>
    </lineage>
</organism>
<dbReference type="Pfam" id="PF00497">
    <property type="entry name" value="SBP_bac_3"/>
    <property type="match status" value="1"/>
</dbReference>
<comment type="caution">
    <text evidence="4">The sequence shown here is derived from an EMBL/GenBank/DDBJ whole genome shotgun (WGS) entry which is preliminary data.</text>
</comment>
<evidence type="ECO:0000313" key="5">
    <source>
        <dbReference type="Proteomes" id="UP000537141"/>
    </source>
</evidence>
<evidence type="ECO:0000256" key="1">
    <source>
        <dbReference type="ARBA" id="ARBA00010333"/>
    </source>
</evidence>
<keyword evidence="2" id="KW-0732">Signal</keyword>
<dbReference type="SUPFAM" id="SSF53850">
    <property type="entry name" value="Periplasmic binding protein-like II"/>
    <property type="match status" value="1"/>
</dbReference>
<dbReference type="PANTHER" id="PTHR35936:SF25">
    <property type="entry name" value="ABC TRANSPORTER SUBSTRATE-BINDING PROTEIN"/>
    <property type="match status" value="1"/>
</dbReference>
<reference evidence="4 5" key="1">
    <citation type="submission" date="2020-08" db="EMBL/GenBank/DDBJ databases">
        <title>Genomic Encyclopedia of Type Strains, Phase IV (KMG-IV): sequencing the most valuable type-strain genomes for metagenomic binning, comparative biology and taxonomic classification.</title>
        <authorList>
            <person name="Goeker M."/>
        </authorList>
    </citation>
    <scope>NUCLEOTIDE SEQUENCE [LARGE SCALE GENOMIC DNA]</scope>
    <source>
        <strain evidence="4 5">DSM 26287</strain>
    </source>
</reference>
<gene>
    <name evidence="4" type="ORF">HNQ55_000136</name>
</gene>
<evidence type="ECO:0000259" key="3">
    <source>
        <dbReference type="Pfam" id="PF00497"/>
    </source>
</evidence>
<comment type="similarity">
    <text evidence="1">Belongs to the bacterial solute-binding protein 3 family.</text>
</comment>
<dbReference type="RefSeq" id="WP_184421130.1">
    <property type="nucleotide sequence ID" value="NZ_AP027362.1"/>
</dbReference>
<dbReference type="Gene3D" id="3.40.190.10">
    <property type="entry name" value="Periplasmic binding protein-like II"/>
    <property type="match status" value="2"/>
</dbReference>